<proteinExistence type="predicted"/>
<dbReference type="AlphaFoldDB" id="A0A1M4YKU8"/>
<gene>
    <name evidence="2" type="ORF">SAMN05444377_103141</name>
</gene>
<dbReference type="SUPFAM" id="SSF143422">
    <property type="entry name" value="Transposase IS200-like"/>
    <property type="match status" value="1"/>
</dbReference>
<feature type="domain" description="Transposase IS200-like" evidence="1">
    <location>
        <begin position="7"/>
        <end position="129"/>
    </location>
</feature>
<dbReference type="PANTHER" id="PTHR34322:SF2">
    <property type="entry name" value="TRANSPOSASE IS200-LIKE DOMAIN-CONTAINING PROTEIN"/>
    <property type="match status" value="1"/>
</dbReference>
<dbReference type="Proteomes" id="UP000184147">
    <property type="component" value="Unassembled WGS sequence"/>
</dbReference>
<protein>
    <submittedName>
        <fullName evidence="2">Transposase IS200 like</fullName>
    </submittedName>
</protein>
<dbReference type="RefSeq" id="WP_073361920.1">
    <property type="nucleotide sequence ID" value="NZ_FQVQ01000003.1"/>
</dbReference>
<sequence>MKRELFEYGGYYHVYNRGNNGENLFLEERNYLYFLNLMKKYLHPIAEIYAYCLMKNHFHIVLKIKEQEELKNVSEERLHLPFSNFFNSYAKAINKAYGRTGSLFQEHLKRNRINSNETLVQAVAFVHLNPEFHKVCSDFASYNHSSYKAYLCLQPTMLTRQYIIALFGGIDHFKHEHDLKKINFELLKDILFLEQ</sequence>
<dbReference type="GO" id="GO:0004803">
    <property type="term" value="F:transposase activity"/>
    <property type="evidence" value="ECO:0007669"/>
    <property type="project" value="InterPro"/>
</dbReference>
<dbReference type="GO" id="GO:0003677">
    <property type="term" value="F:DNA binding"/>
    <property type="evidence" value="ECO:0007669"/>
    <property type="project" value="InterPro"/>
</dbReference>
<name>A0A1M4YKU8_9FLAO</name>
<dbReference type="InterPro" id="IPR002686">
    <property type="entry name" value="Transposase_17"/>
</dbReference>
<keyword evidence="3" id="KW-1185">Reference proteome</keyword>
<dbReference type="Gene3D" id="3.30.70.1290">
    <property type="entry name" value="Transposase IS200-like"/>
    <property type="match status" value="1"/>
</dbReference>
<evidence type="ECO:0000313" key="2">
    <source>
        <dbReference type="EMBL" id="SHF06384.1"/>
    </source>
</evidence>
<organism evidence="2 3">
    <name type="scientific">Flavobacterium fontis</name>
    <dbReference type="NCBI Taxonomy" id="1124188"/>
    <lineage>
        <taxon>Bacteria</taxon>
        <taxon>Pseudomonadati</taxon>
        <taxon>Bacteroidota</taxon>
        <taxon>Flavobacteriia</taxon>
        <taxon>Flavobacteriales</taxon>
        <taxon>Flavobacteriaceae</taxon>
        <taxon>Flavobacterium</taxon>
    </lineage>
</organism>
<accession>A0A1M4YKU8</accession>
<dbReference type="GO" id="GO:0006313">
    <property type="term" value="P:DNA transposition"/>
    <property type="evidence" value="ECO:0007669"/>
    <property type="project" value="InterPro"/>
</dbReference>
<evidence type="ECO:0000259" key="1">
    <source>
        <dbReference type="SMART" id="SM01321"/>
    </source>
</evidence>
<dbReference type="InterPro" id="IPR036515">
    <property type="entry name" value="Transposase_17_sf"/>
</dbReference>
<dbReference type="EMBL" id="FQVQ01000003">
    <property type="protein sequence ID" value="SHF06384.1"/>
    <property type="molecule type" value="Genomic_DNA"/>
</dbReference>
<dbReference type="SMART" id="SM01321">
    <property type="entry name" value="Y1_Tnp"/>
    <property type="match status" value="1"/>
</dbReference>
<dbReference type="STRING" id="1124188.SAMN05444377_103141"/>
<evidence type="ECO:0000313" key="3">
    <source>
        <dbReference type="Proteomes" id="UP000184147"/>
    </source>
</evidence>
<dbReference type="PANTHER" id="PTHR34322">
    <property type="entry name" value="TRANSPOSASE, Y1_TNP DOMAIN-CONTAINING"/>
    <property type="match status" value="1"/>
</dbReference>
<reference evidence="2 3" key="1">
    <citation type="submission" date="2016-11" db="EMBL/GenBank/DDBJ databases">
        <authorList>
            <person name="Jaros S."/>
            <person name="Januszkiewicz K."/>
            <person name="Wedrychowicz H."/>
        </authorList>
    </citation>
    <scope>NUCLEOTIDE SEQUENCE [LARGE SCALE GENOMIC DNA]</scope>
    <source>
        <strain evidence="2 3">DSM 25660</strain>
    </source>
</reference>